<comment type="caution">
    <text evidence="2">The sequence shown here is derived from an EMBL/GenBank/DDBJ whole genome shotgun (WGS) entry which is preliminary data.</text>
</comment>
<accession>A0A645DBQ0</accession>
<keyword evidence="1" id="KW-1133">Transmembrane helix</keyword>
<keyword evidence="1" id="KW-0472">Membrane</keyword>
<gene>
    <name evidence="2" type="ORF">SDC9_133462</name>
</gene>
<name>A0A645DBQ0_9ZZZZ</name>
<reference evidence="2" key="1">
    <citation type="submission" date="2019-08" db="EMBL/GenBank/DDBJ databases">
        <authorList>
            <person name="Kucharzyk K."/>
            <person name="Murdoch R.W."/>
            <person name="Higgins S."/>
            <person name="Loffler F."/>
        </authorList>
    </citation>
    <scope>NUCLEOTIDE SEQUENCE</scope>
</reference>
<evidence type="ECO:0000256" key="1">
    <source>
        <dbReference type="SAM" id="Phobius"/>
    </source>
</evidence>
<keyword evidence="1" id="KW-0812">Transmembrane</keyword>
<dbReference type="AlphaFoldDB" id="A0A645DBQ0"/>
<proteinExistence type="predicted"/>
<organism evidence="2">
    <name type="scientific">bioreactor metagenome</name>
    <dbReference type="NCBI Taxonomy" id="1076179"/>
    <lineage>
        <taxon>unclassified sequences</taxon>
        <taxon>metagenomes</taxon>
        <taxon>ecological metagenomes</taxon>
    </lineage>
</organism>
<dbReference type="EMBL" id="VSSQ01034429">
    <property type="protein sequence ID" value="MPM86373.1"/>
    <property type="molecule type" value="Genomic_DNA"/>
</dbReference>
<sequence length="66" mass="7193">MKGWIGMLISAIVVTLIGWKVFGLLGLGVGLFFLAVLFFGGLGAIQEDKLDELKRREYGKFPGDSC</sequence>
<feature type="transmembrane region" description="Helical" evidence="1">
    <location>
        <begin position="28"/>
        <end position="45"/>
    </location>
</feature>
<protein>
    <submittedName>
        <fullName evidence="2">Uncharacterized protein</fullName>
    </submittedName>
</protein>
<evidence type="ECO:0000313" key="2">
    <source>
        <dbReference type="EMBL" id="MPM86373.1"/>
    </source>
</evidence>